<gene>
    <name evidence="2" type="ORF">EUU22_12290</name>
</gene>
<protein>
    <submittedName>
        <fullName evidence="2">Uncharacterized protein</fullName>
    </submittedName>
</protein>
<evidence type="ECO:0000256" key="1">
    <source>
        <dbReference type="SAM" id="MobiDB-lite"/>
    </source>
</evidence>
<feature type="region of interest" description="Disordered" evidence="1">
    <location>
        <begin position="75"/>
        <end position="94"/>
    </location>
</feature>
<dbReference type="AlphaFoldDB" id="A0A4Q2T1I1"/>
<dbReference type="RefSeq" id="WP_129332279.1">
    <property type="nucleotide sequence ID" value="NZ_SDVB01000238.1"/>
</dbReference>
<proteinExistence type="predicted"/>
<reference evidence="2 3" key="1">
    <citation type="submission" date="2019-01" db="EMBL/GenBank/DDBJ databases">
        <authorList>
            <person name="Deng T."/>
        </authorList>
    </citation>
    <scope>NUCLEOTIDE SEQUENCE [LARGE SCALE GENOMIC DNA]</scope>
    <source>
        <strain evidence="2 3">F8825</strain>
    </source>
</reference>
<evidence type="ECO:0000313" key="3">
    <source>
        <dbReference type="Proteomes" id="UP000291088"/>
    </source>
</evidence>
<organism evidence="2 3">
    <name type="scientific">Ciceribacter ferrooxidans</name>
    <dbReference type="NCBI Taxonomy" id="2509717"/>
    <lineage>
        <taxon>Bacteria</taxon>
        <taxon>Pseudomonadati</taxon>
        <taxon>Pseudomonadota</taxon>
        <taxon>Alphaproteobacteria</taxon>
        <taxon>Hyphomicrobiales</taxon>
        <taxon>Rhizobiaceae</taxon>
        <taxon>Ciceribacter</taxon>
    </lineage>
</organism>
<dbReference type="Proteomes" id="UP000291088">
    <property type="component" value="Unassembled WGS sequence"/>
</dbReference>
<dbReference type="EMBL" id="SDVB01000238">
    <property type="protein sequence ID" value="RYC11843.1"/>
    <property type="molecule type" value="Genomic_DNA"/>
</dbReference>
<keyword evidence="3" id="KW-1185">Reference proteome</keyword>
<evidence type="ECO:0000313" key="2">
    <source>
        <dbReference type="EMBL" id="RYC11843.1"/>
    </source>
</evidence>
<name>A0A4Q2T1I1_9HYPH</name>
<sequence length="94" mass="10155">MMLSMAVDFAGGHFPIGCKTAEKSEWQGQIIKAWTSVNPASQNVMDALFSGYGCARKLAGKGGLSAGLTTILRASRDRREKQWPADRGSTGQRH</sequence>
<comment type="caution">
    <text evidence="2">The sequence shown here is derived from an EMBL/GenBank/DDBJ whole genome shotgun (WGS) entry which is preliminary data.</text>
</comment>
<dbReference type="OrthoDB" id="9956280at2"/>
<feature type="compositionally biased region" description="Basic and acidic residues" evidence="1">
    <location>
        <begin position="75"/>
        <end position="84"/>
    </location>
</feature>
<accession>A0A4Q2T1I1</accession>